<dbReference type="Gene3D" id="3.20.20.210">
    <property type="match status" value="1"/>
</dbReference>
<feature type="compositionally biased region" description="Basic and acidic residues" evidence="1">
    <location>
        <begin position="88"/>
        <end position="101"/>
    </location>
</feature>
<reference evidence="3 4" key="1">
    <citation type="submission" date="2018-06" db="EMBL/GenBank/DDBJ databases">
        <authorList>
            <consortium name="Pathogen Informatics"/>
            <person name="Doyle S."/>
        </authorList>
    </citation>
    <scope>NUCLEOTIDE SEQUENCE [LARGE SCALE GENOMIC DNA]</scope>
    <source>
        <strain evidence="3 4">NCTC5047</strain>
    </source>
</reference>
<dbReference type="PANTHER" id="PTHR43844">
    <property type="entry name" value="METHIONINE SYNTHASE"/>
    <property type="match status" value="1"/>
</dbReference>
<feature type="region of interest" description="Disordered" evidence="1">
    <location>
        <begin position="88"/>
        <end position="134"/>
    </location>
</feature>
<dbReference type="EMBL" id="UGLH01000004">
    <property type="protein sequence ID" value="STT72874.1"/>
    <property type="molecule type" value="Genomic_DNA"/>
</dbReference>
<name>A0A377XAT1_KLEPN</name>
<dbReference type="Proteomes" id="UP000254340">
    <property type="component" value="Unassembled WGS sequence"/>
</dbReference>
<dbReference type="GO" id="GO:0009086">
    <property type="term" value="P:methionine biosynthetic process"/>
    <property type="evidence" value="ECO:0007669"/>
    <property type="project" value="InterPro"/>
</dbReference>
<evidence type="ECO:0000313" key="4">
    <source>
        <dbReference type="Proteomes" id="UP000254340"/>
    </source>
</evidence>
<dbReference type="InterPro" id="IPR002629">
    <property type="entry name" value="Met_Synth_C/arc"/>
</dbReference>
<dbReference type="SUPFAM" id="SSF51726">
    <property type="entry name" value="UROD/MetE-like"/>
    <property type="match status" value="1"/>
</dbReference>
<accession>A0A377XAT1</accession>
<protein>
    <submittedName>
        <fullName evidence="3">Methionine synthase II</fullName>
    </submittedName>
</protein>
<evidence type="ECO:0000259" key="2">
    <source>
        <dbReference type="Pfam" id="PF01717"/>
    </source>
</evidence>
<dbReference type="PANTHER" id="PTHR43844:SF1">
    <property type="entry name" value="METHIONINE SYNTHASE"/>
    <property type="match status" value="1"/>
</dbReference>
<dbReference type="AlphaFoldDB" id="A0A377XAT1"/>
<dbReference type="Pfam" id="PF01717">
    <property type="entry name" value="Meth_synt_2"/>
    <property type="match status" value="1"/>
</dbReference>
<gene>
    <name evidence="3" type="ORF">NCTC5047_00558</name>
</gene>
<feature type="domain" description="Cobalamin-independent methionine synthase MetE C-terminal/archaeal" evidence="2">
    <location>
        <begin position="12"/>
        <end position="70"/>
    </location>
</feature>
<dbReference type="InterPro" id="IPR038071">
    <property type="entry name" value="UROD/MetE-like_sf"/>
</dbReference>
<dbReference type="GO" id="GO:0008270">
    <property type="term" value="F:zinc ion binding"/>
    <property type="evidence" value="ECO:0007669"/>
    <property type="project" value="InterPro"/>
</dbReference>
<evidence type="ECO:0000313" key="3">
    <source>
        <dbReference type="EMBL" id="STT72874.1"/>
    </source>
</evidence>
<evidence type="ECO:0000256" key="1">
    <source>
        <dbReference type="SAM" id="MobiDB-lite"/>
    </source>
</evidence>
<proteinExistence type="predicted"/>
<sequence length="134" mass="15641">MQRQQAPFRADIVGSFLRPDSIKQARQQLAEGIIDAAQLREIENNAIRHLVQQQCDCGLHVVTDGEFRRAWWHFDFFDGLQGVERYGRAGDPVQRRADQSARRSRHRQAGVWRPPDAGGFPLSEKHQRRRRSRR</sequence>
<organism evidence="3 4">
    <name type="scientific">Klebsiella pneumoniae</name>
    <dbReference type="NCBI Taxonomy" id="573"/>
    <lineage>
        <taxon>Bacteria</taxon>
        <taxon>Pseudomonadati</taxon>
        <taxon>Pseudomonadota</taxon>
        <taxon>Gammaproteobacteria</taxon>
        <taxon>Enterobacterales</taxon>
        <taxon>Enterobacteriaceae</taxon>
        <taxon>Klebsiella/Raoultella group</taxon>
        <taxon>Klebsiella</taxon>
        <taxon>Klebsiella pneumoniae complex</taxon>
    </lineage>
</organism>
<dbReference type="GO" id="GO:0003871">
    <property type="term" value="F:5-methyltetrahydropteroyltriglutamate-homocysteine S-methyltransferase activity"/>
    <property type="evidence" value="ECO:0007669"/>
    <property type="project" value="InterPro"/>
</dbReference>